<dbReference type="AlphaFoldDB" id="A0A9P0EAN7"/>
<organism evidence="12 13">
    <name type="scientific">Nezara viridula</name>
    <name type="common">Southern green stink bug</name>
    <name type="synonym">Cimex viridulus</name>
    <dbReference type="NCBI Taxonomy" id="85310"/>
    <lineage>
        <taxon>Eukaryota</taxon>
        <taxon>Metazoa</taxon>
        <taxon>Ecdysozoa</taxon>
        <taxon>Arthropoda</taxon>
        <taxon>Hexapoda</taxon>
        <taxon>Insecta</taxon>
        <taxon>Pterygota</taxon>
        <taxon>Neoptera</taxon>
        <taxon>Paraneoptera</taxon>
        <taxon>Hemiptera</taxon>
        <taxon>Heteroptera</taxon>
        <taxon>Panheteroptera</taxon>
        <taxon>Pentatomomorpha</taxon>
        <taxon>Pentatomoidea</taxon>
        <taxon>Pentatomidae</taxon>
        <taxon>Pentatominae</taxon>
        <taxon>Nezara</taxon>
    </lineage>
</organism>
<dbReference type="OrthoDB" id="5913609at2759"/>
<keyword evidence="13" id="KW-1185">Reference proteome</keyword>
<keyword evidence="3 10" id="KW-0812">Transmembrane</keyword>
<dbReference type="GO" id="GO:0009966">
    <property type="term" value="P:regulation of signal transduction"/>
    <property type="evidence" value="ECO:0007669"/>
    <property type="project" value="InterPro"/>
</dbReference>
<reference evidence="12" key="1">
    <citation type="submission" date="2022-01" db="EMBL/GenBank/DDBJ databases">
        <authorList>
            <person name="King R."/>
        </authorList>
    </citation>
    <scope>NUCLEOTIDE SEQUENCE</scope>
</reference>
<dbReference type="SUPFAM" id="SSF53187">
    <property type="entry name" value="Zn-dependent exopeptidases"/>
    <property type="match status" value="1"/>
</dbReference>
<evidence type="ECO:0000256" key="2">
    <source>
        <dbReference type="ARBA" id="ARBA00007717"/>
    </source>
</evidence>
<dbReference type="Proteomes" id="UP001152798">
    <property type="component" value="Chromosome 2"/>
</dbReference>
<dbReference type="CDD" id="cd03882">
    <property type="entry name" value="M28_nicalin_like"/>
    <property type="match status" value="1"/>
</dbReference>
<keyword evidence="6 10" id="KW-1133">Transmembrane helix</keyword>
<comment type="similarity">
    <text evidence="2">Belongs to the nicastrin family.</text>
</comment>
<evidence type="ECO:0000256" key="6">
    <source>
        <dbReference type="ARBA" id="ARBA00022989"/>
    </source>
</evidence>
<dbReference type="PANTHER" id="PTHR31826">
    <property type="entry name" value="NICALIN"/>
    <property type="match status" value="1"/>
</dbReference>
<dbReference type="Gene3D" id="3.40.630.10">
    <property type="entry name" value="Zn peptidases"/>
    <property type="match status" value="1"/>
</dbReference>
<evidence type="ECO:0000256" key="9">
    <source>
        <dbReference type="ARBA" id="ARBA00034873"/>
    </source>
</evidence>
<evidence type="ECO:0000313" key="13">
    <source>
        <dbReference type="Proteomes" id="UP001152798"/>
    </source>
</evidence>
<dbReference type="InterPro" id="IPR007484">
    <property type="entry name" value="Peptidase_M28"/>
</dbReference>
<evidence type="ECO:0000256" key="1">
    <source>
        <dbReference type="ARBA" id="ARBA00004389"/>
    </source>
</evidence>
<name>A0A9P0EAN7_NEZVI</name>
<accession>A0A9P0EAN7</accession>
<evidence type="ECO:0000256" key="8">
    <source>
        <dbReference type="ARBA" id="ARBA00023180"/>
    </source>
</evidence>
<evidence type="ECO:0000313" key="12">
    <source>
        <dbReference type="EMBL" id="CAH1393935.1"/>
    </source>
</evidence>
<dbReference type="InterPro" id="IPR016574">
    <property type="entry name" value="Nicalin"/>
</dbReference>
<dbReference type="EMBL" id="OV725078">
    <property type="protein sequence ID" value="CAH1393935.1"/>
    <property type="molecule type" value="Genomic_DNA"/>
</dbReference>
<evidence type="ECO:0000256" key="7">
    <source>
        <dbReference type="ARBA" id="ARBA00023136"/>
    </source>
</evidence>
<keyword evidence="4" id="KW-0732">Signal</keyword>
<comment type="subcellular location">
    <subcellularLocation>
        <location evidence="1">Endoplasmic reticulum membrane</location>
        <topology evidence="1">Single-pass membrane protein</topology>
    </subcellularLocation>
</comment>
<evidence type="ECO:0000259" key="11">
    <source>
        <dbReference type="Pfam" id="PF04389"/>
    </source>
</evidence>
<evidence type="ECO:0000256" key="4">
    <source>
        <dbReference type="ARBA" id="ARBA00022729"/>
    </source>
</evidence>
<feature type="transmembrane region" description="Helical" evidence="10">
    <location>
        <begin position="508"/>
        <end position="529"/>
    </location>
</feature>
<proteinExistence type="inferred from homology"/>
<protein>
    <recommendedName>
        <fullName evidence="9">BOS complex subunit NCLN</fullName>
    </recommendedName>
</protein>
<feature type="domain" description="Peptidase M28" evidence="11">
    <location>
        <begin position="215"/>
        <end position="411"/>
    </location>
</feature>
<dbReference type="GO" id="GO:0005789">
    <property type="term" value="C:endoplasmic reticulum membrane"/>
    <property type="evidence" value="ECO:0007669"/>
    <property type="project" value="UniProtKB-SubCell"/>
</dbReference>
<keyword evidence="7 10" id="KW-0472">Membrane</keyword>
<keyword evidence="8" id="KW-0325">Glycoprotein</keyword>
<keyword evidence="5" id="KW-0256">Endoplasmic reticulum</keyword>
<sequence>MIFESDEFCELFKGSFPFYLLCLLPIFLMLSPATLVNASHEFTVYRMHQYDLHGLSKGCRTANLNLEARSLKSWSTQRHCVVARLEHLASHSLHNIKENSGGLLLVLPQNIDSLTSEMKEILTELEVQLLDDETMVPVYFINWSPELEEIVTDIENNKLANDKGIPAWEAILQSFSANGYQIVVNAGKPAVRNDANIVSIQGKLSGYGIEDKLPTIAIVAHLDSFGVAPELSFGADSNGSGIVMMLELIRIFSHLYSNSRAHAPVNILFFLSGGGKFNYQGSKKWLEDHLDTLEGSLLQEAIYVLCLDTVSSNKGLFLHVSKPPKDGSSLAKFFQGISVTSEIPVEVVHKKINLADEMLAWEHERYSIRRLPAATISTIKSHKNPVRGTVFDTHDRIDISSLTRNIEIVAASLARQIYNISGSSHFAVHMGTEEEMVKTWLEFLASHSRSSSLLFEKNNPLIKSLQDMFNRYLEDVKLSVQTTDKRDPEFMFYDTTSAVVNIYNVKPAIFDLFLTVIISLYLCLVFGVIKKMYSVYAILTPSSPLKKVKS</sequence>
<evidence type="ECO:0000256" key="10">
    <source>
        <dbReference type="SAM" id="Phobius"/>
    </source>
</evidence>
<dbReference type="Pfam" id="PF04389">
    <property type="entry name" value="Peptidase_M28"/>
    <property type="match status" value="1"/>
</dbReference>
<evidence type="ECO:0000256" key="5">
    <source>
        <dbReference type="ARBA" id="ARBA00022824"/>
    </source>
</evidence>
<gene>
    <name evidence="12" type="ORF">NEZAVI_LOCUS4537</name>
</gene>
<evidence type="ECO:0000256" key="3">
    <source>
        <dbReference type="ARBA" id="ARBA00022692"/>
    </source>
</evidence>